<keyword evidence="4" id="KW-1185">Reference proteome</keyword>
<dbReference type="EMBL" id="SMAJ01000001">
    <property type="protein sequence ID" value="TCT11226.1"/>
    <property type="molecule type" value="Genomic_DNA"/>
</dbReference>
<keyword evidence="3" id="KW-0378">Hydrolase</keyword>
<dbReference type="GO" id="GO:0004519">
    <property type="term" value="F:endonuclease activity"/>
    <property type="evidence" value="ECO:0007669"/>
    <property type="project" value="UniProtKB-KW"/>
</dbReference>
<accession>A0A4R3MCR8</accession>
<evidence type="ECO:0000256" key="1">
    <source>
        <dbReference type="ARBA" id="ARBA00006738"/>
    </source>
</evidence>
<dbReference type="Proteomes" id="UP000295525">
    <property type="component" value="Unassembled WGS sequence"/>
</dbReference>
<organism evidence="3 4">
    <name type="scientific">Paralcaligenes ureilyticus</name>
    <dbReference type="NCBI Taxonomy" id="627131"/>
    <lineage>
        <taxon>Bacteria</taxon>
        <taxon>Pseudomonadati</taxon>
        <taxon>Pseudomonadota</taxon>
        <taxon>Betaproteobacteria</taxon>
        <taxon>Burkholderiales</taxon>
        <taxon>Alcaligenaceae</taxon>
        <taxon>Paralcaligenes</taxon>
    </lineage>
</organism>
<dbReference type="PANTHER" id="PTHR34039">
    <property type="entry name" value="UPF0102 PROTEIN YRAN"/>
    <property type="match status" value="1"/>
</dbReference>
<dbReference type="NCBIfam" id="NF009150">
    <property type="entry name" value="PRK12497.1-3"/>
    <property type="match status" value="1"/>
</dbReference>
<dbReference type="InterPro" id="IPR011856">
    <property type="entry name" value="tRNA_endonuc-like_dom_sf"/>
</dbReference>
<evidence type="ECO:0000313" key="4">
    <source>
        <dbReference type="Proteomes" id="UP000295525"/>
    </source>
</evidence>
<protein>
    <recommendedName>
        <fullName evidence="2">UPF0102 protein EDC26_101455</fullName>
    </recommendedName>
</protein>
<comment type="caution">
    <text evidence="3">The sequence shown here is derived from an EMBL/GenBank/DDBJ whole genome shotgun (WGS) entry which is preliminary data.</text>
</comment>
<gene>
    <name evidence="3" type="ORF">EDC26_101455</name>
</gene>
<dbReference type="InterPro" id="IPR003509">
    <property type="entry name" value="UPF0102_YraN-like"/>
</dbReference>
<dbReference type="NCBIfam" id="TIGR00252">
    <property type="entry name" value="YraN family protein"/>
    <property type="match status" value="1"/>
</dbReference>
<keyword evidence="3" id="KW-0540">Nuclease</keyword>
<dbReference type="OrthoDB" id="9794876at2"/>
<dbReference type="Pfam" id="PF02021">
    <property type="entry name" value="UPF0102"/>
    <property type="match status" value="1"/>
</dbReference>
<dbReference type="AlphaFoldDB" id="A0A4R3MCR8"/>
<dbReference type="SUPFAM" id="SSF52980">
    <property type="entry name" value="Restriction endonuclease-like"/>
    <property type="match status" value="1"/>
</dbReference>
<dbReference type="HAMAP" id="MF_00048">
    <property type="entry name" value="UPF0102"/>
    <property type="match status" value="1"/>
</dbReference>
<dbReference type="InterPro" id="IPR011335">
    <property type="entry name" value="Restrct_endonuc-II-like"/>
</dbReference>
<dbReference type="RefSeq" id="WP_132579614.1">
    <property type="nucleotide sequence ID" value="NZ_SMAJ01000001.1"/>
</dbReference>
<proteinExistence type="inferred from homology"/>
<dbReference type="Gene3D" id="3.40.1350.10">
    <property type="match status" value="1"/>
</dbReference>
<dbReference type="GO" id="GO:0003676">
    <property type="term" value="F:nucleic acid binding"/>
    <property type="evidence" value="ECO:0007669"/>
    <property type="project" value="InterPro"/>
</dbReference>
<reference evidence="3 4" key="1">
    <citation type="submission" date="2019-03" db="EMBL/GenBank/DDBJ databases">
        <title>Genomic Encyclopedia of Type Strains, Phase IV (KMG-IV): sequencing the most valuable type-strain genomes for metagenomic binning, comparative biology and taxonomic classification.</title>
        <authorList>
            <person name="Goeker M."/>
        </authorList>
    </citation>
    <scope>NUCLEOTIDE SEQUENCE [LARGE SCALE GENOMIC DNA]</scope>
    <source>
        <strain evidence="3 4">DSM 24591</strain>
    </source>
</reference>
<keyword evidence="3" id="KW-0255">Endonuclease</keyword>
<sequence length="162" mass="18058">MPGEDQIIQELAQIAQKTAVKRRRRRLARSRVTHADATLIALSPTQRVGQHAEQQAKELLEAAGVLIVGQNLRCKAGEIDLIGLDRTVLVFVEVRHRHDSRHGGAAASVNRSKQQRLIRSAHYFLPALGRRYFGGAAPVCRFDVVTVEPHGINWIKQAFTID</sequence>
<comment type="similarity">
    <text evidence="1 2">Belongs to the UPF0102 family.</text>
</comment>
<name>A0A4R3MCR8_9BURK</name>
<dbReference type="PANTHER" id="PTHR34039:SF1">
    <property type="entry name" value="UPF0102 PROTEIN YRAN"/>
    <property type="match status" value="1"/>
</dbReference>
<evidence type="ECO:0000256" key="2">
    <source>
        <dbReference type="HAMAP-Rule" id="MF_00048"/>
    </source>
</evidence>
<evidence type="ECO:0000313" key="3">
    <source>
        <dbReference type="EMBL" id="TCT11226.1"/>
    </source>
</evidence>